<organism evidence="1 2">
    <name type="scientific">Asparagus officinalis</name>
    <name type="common">Garden asparagus</name>
    <dbReference type="NCBI Taxonomy" id="4686"/>
    <lineage>
        <taxon>Eukaryota</taxon>
        <taxon>Viridiplantae</taxon>
        <taxon>Streptophyta</taxon>
        <taxon>Embryophyta</taxon>
        <taxon>Tracheophyta</taxon>
        <taxon>Spermatophyta</taxon>
        <taxon>Magnoliopsida</taxon>
        <taxon>Liliopsida</taxon>
        <taxon>Asparagales</taxon>
        <taxon>Asparagaceae</taxon>
        <taxon>Asparagoideae</taxon>
        <taxon>Asparagus</taxon>
    </lineage>
</organism>
<dbReference type="EMBL" id="CM007384">
    <property type="protein sequence ID" value="ONK72946.1"/>
    <property type="molecule type" value="Genomic_DNA"/>
</dbReference>
<protein>
    <submittedName>
        <fullName evidence="1">Uncharacterized protein</fullName>
    </submittedName>
</protein>
<evidence type="ECO:0000313" key="2">
    <source>
        <dbReference type="Proteomes" id="UP000243459"/>
    </source>
</evidence>
<dbReference type="AlphaFoldDB" id="A0A5P1F3I3"/>
<gene>
    <name evidence="1" type="ORF">A4U43_C04F25230</name>
</gene>
<evidence type="ECO:0000313" key="1">
    <source>
        <dbReference type="EMBL" id="ONK72946.1"/>
    </source>
</evidence>
<keyword evidence="2" id="KW-1185">Reference proteome</keyword>
<accession>A0A5P1F3I3</accession>
<proteinExistence type="predicted"/>
<dbReference type="Gramene" id="ONK72946">
    <property type="protein sequence ID" value="ONK72946"/>
    <property type="gene ID" value="A4U43_C04F25230"/>
</dbReference>
<name>A0A5P1F3I3_ASPOF</name>
<sequence>MGEDEVYLIKTLRVGPRYVRESNLDHRHEPAHHLDIRGTVLGVSRCRSPPKPLVRGALVESEIYGRMEQVRTSYLKLLREVTSLRAEKRFDSEGAAEMPILGASKVDNLREKLE</sequence>
<reference evidence="2" key="1">
    <citation type="journal article" date="2017" name="Nat. Commun.">
        <title>The asparagus genome sheds light on the origin and evolution of a young Y chromosome.</title>
        <authorList>
            <person name="Harkess A."/>
            <person name="Zhou J."/>
            <person name="Xu C."/>
            <person name="Bowers J.E."/>
            <person name="Van der Hulst R."/>
            <person name="Ayyampalayam S."/>
            <person name="Mercati F."/>
            <person name="Riccardi P."/>
            <person name="McKain M.R."/>
            <person name="Kakrana A."/>
            <person name="Tang H."/>
            <person name="Ray J."/>
            <person name="Groenendijk J."/>
            <person name="Arikit S."/>
            <person name="Mathioni S.M."/>
            <person name="Nakano M."/>
            <person name="Shan H."/>
            <person name="Telgmann-Rauber A."/>
            <person name="Kanno A."/>
            <person name="Yue Z."/>
            <person name="Chen H."/>
            <person name="Li W."/>
            <person name="Chen Y."/>
            <person name="Xu X."/>
            <person name="Zhang Y."/>
            <person name="Luo S."/>
            <person name="Chen H."/>
            <person name="Gao J."/>
            <person name="Mao Z."/>
            <person name="Pires J.C."/>
            <person name="Luo M."/>
            <person name="Kudrna D."/>
            <person name="Wing R.A."/>
            <person name="Meyers B.C."/>
            <person name="Yi K."/>
            <person name="Kong H."/>
            <person name="Lavrijsen P."/>
            <person name="Sunseri F."/>
            <person name="Falavigna A."/>
            <person name="Ye Y."/>
            <person name="Leebens-Mack J.H."/>
            <person name="Chen G."/>
        </authorList>
    </citation>
    <scope>NUCLEOTIDE SEQUENCE [LARGE SCALE GENOMIC DNA]</scope>
    <source>
        <strain evidence="2">cv. DH0086</strain>
    </source>
</reference>
<dbReference type="Proteomes" id="UP000243459">
    <property type="component" value="Chromosome 4"/>
</dbReference>